<dbReference type="Pfam" id="PF12225">
    <property type="entry name" value="DUF5981"/>
    <property type="match status" value="1"/>
</dbReference>
<evidence type="ECO:0000313" key="2">
    <source>
        <dbReference type="EMBL" id="KEQ10274.1"/>
    </source>
</evidence>
<name>A0A922TAI1_9HYPH</name>
<gene>
    <name evidence="2" type="ORF">GV68_15260</name>
</gene>
<dbReference type="AlphaFoldDB" id="A0A922TAI1"/>
<accession>A0A922TAI1</accession>
<sequence length="186" mass="20664">MGNAGAARKAATGAYVPSDVSPNRRVQRRYSIRLWSIRHARMLEWFYARFASAFLLLHPLWKAIGYSRAEAPVTFVEKRVKGLLFDCRMCGQCILSSTGMSCPMNCPKQLRNGPCGGVRANGNCEVEPDMPCVWVKAWEGSRQMVKGDAILNVQKPVNQSLRETSSWLRVTAEAAARNEIAKDTAA</sequence>
<reference evidence="2 3" key="1">
    <citation type="submission" date="2014-06" db="EMBL/GenBank/DDBJ databases">
        <title>Rhizobium pelagicum/R2-400B4.</title>
        <authorList>
            <person name="Kimes N.E."/>
            <person name="Lopez-Perez M."/>
        </authorList>
    </citation>
    <scope>NUCLEOTIDE SEQUENCE [LARGE SCALE GENOMIC DNA]</scope>
    <source>
        <strain evidence="2 3">R2-400B4</strain>
    </source>
</reference>
<protein>
    <submittedName>
        <fullName evidence="2">Methylenetetrahydrofolate reductase</fullName>
    </submittedName>
</protein>
<evidence type="ECO:0000313" key="3">
    <source>
        <dbReference type="Proteomes" id="UP000052167"/>
    </source>
</evidence>
<feature type="domain" description="Methylene-tetrahydrofolate reductase C-terminal-like" evidence="1">
    <location>
        <begin position="69"/>
        <end position="159"/>
    </location>
</feature>
<dbReference type="Proteomes" id="UP000052167">
    <property type="component" value="Unassembled WGS sequence"/>
</dbReference>
<comment type="caution">
    <text evidence="2">The sequence shown here is derived from an EMBL/GenBank/DDBJ whole genome shotgun (WGS) entry which is preliminary data.</text>
</comment>
<evidence type="ECO:0000259" key="1">
    <source>
        <dbReference type="Pfam" id="PF12225"/>
    </source>
</evidence>
<organism evidence="2 3">
    <name type="scientific">Pseudorhizobium pelagicum</name>
    <dbReference type="NCBI Taxonomy" id="1509405"/>
    <lineage>
        <taxon>Bacteria</taxon>
        <taxon>Pseudomonadati</taxon>
        <taxon>Pseudomonadota</taxon>
        <taxon>Alphaproteobacteria</taxon>
        <taxon>Hyphomicrobiales</taxon>
        <taxon>Rhizobiaceae</taxon>
        <taxon>Rhizobium/Agrobacterium group</taxon>
        <taxon>Pseudorhizobium</taxon>
    </lineage>
</organism>
<keyword evidence="3" id="KW-1185">Reference proteome</keyword>
<dbReference type="EMBL" id="JOKJ01000003">
    <property type="protein sequence ID" value="KEQ10274.1"/>
    <property type="molecule type" value="Genomic_DNA"/>
</dbReference>
<proteinExistence type="predicted"/>
<dbReference type="InterPro" id="IPR022026">
    <property type="entry name" value="DUF5981"/>
</dbReference>